<dbReference type="Proteomes" id="UP000192247">
    <property type="component" value="Unassembled WGS sequence"/>
</dbReference>
<evidence type="ECO:0000256" key="3">
    <source>
        <dbReference type="ARBA" id="ARBA00022723"/>
    </source>
</evidence>
<keyword evidence="5 8" id="KW-0408">Iron</keyword>
<reference evidence="10 11" key="1">
    <citation type="journal article" date="2017" name="Gigascience">
        <title>Draft genome of the honey bee ectoparasitic mite, Tropilaelaps mercedesae, is shaped by the parasitic life history.</title>
        <authorList>
            <person name="Dong X."/>
            <person name="Armstrong S.D."/>
            <person name="Xia D."/>
            <person name="Makepeace B.L."/>
            <person name="Darby A.C."/>
            <person name="Kadowaki T."/>
        </authorList>
    </citation>
    <scope>NUCLEOTIDE SEQUENCE [LARGE SCALE GENOMIC DNA]</scope>
    <source>
        <strain evidence="10">Wuxi-XJTLU</strain>
    </source>
</reference>
<proteinExistence type="inferred from homology"/>
<evidence type="ECO:0000256" key="4">
    <source>
        <dbReference type="ARBA" id="ARBA00023002"/>
    </source>
</evidence>
<comment type="similarity">
    <text evidence="1 9">Belongs to the cytochrome P450 family.</text>
</comment>
<evidence type="ECO:0000256" key="2">
    <source>
        <dbReference type="ARBA" id="ARBA00022617"/>
    </source>
</evidence>
<organism evidence="10 11">
    <name type="scientific">Tropilaelaps mercedesae</name>
    <dbReference type="NCBI Taxonomy" id="418985"/>
    <lineage>
        <taxon>Eukaryota</taxon>
        <taxon>Metazoa</taxon>
        <taxon>Ecdysozoa</taxon>
        <taxon>Arthropoda</taxon>
        <taxon>Chelicerata</taxon>
        <taxon>Arachnida</taxon>
        <taxon>Acari</taxon>
        <taxon>Parasitiformes</taxon>
        <taxon>Mesostigmata</taxon>
        <taxon>Gamasina</taxon>
        <taxon>Dermanyssoidea</taxon>
        <taxon>Laelapidae</taxon>
        <taxon>Tropilaelaps</taxon>
    </lineage>
</organism>
<dbReference type="InterPro" id="IPR001128">
    <property type="entry name" value="Cyt_P450"/>
</dbReference>
<keyword evidence="3 8" id="KW-0479">Metal-binding</keyword>
<evidence type="ECO:0000256" key="1">
    <source>
        <dbReference type="ARBA" id="ARBA00010617"/>
    </source>
</evidence>
<dbReference type="GO" id="GO:0020037">
    <property type="term" value="F:heme binding"/>
    <property type="evidence" value="ECO:0007669"/>
    <property type="project" value="InterPro"/>
</dbReference>
<evidence type="ECO:0000256" key="6">
    <source>
        <dbReference type="ARBA" id="ARBA00023033"/>
    </source>
</evidence>
<dbReference type="PRINTS" id="PR00385">
    <property type="entry name" value="P450"/>
</dbReference>
<evidence type="ECO:0000256" key="7">
    <source>
        <dbReference type="ARBA" id="ARBA00043906"/>
    </source>
</evidence>
<dbReference type="SUPFAM" id="SSF48264">
    <property type="entry name" value="Cytochrome P450"/>
    <property type="match status" value="1"/>
</dbReference>
<comment type="caution">
    <text evidence="10">The sequence shown here is derived from an EMBL/GenBank/DDBJ whole genome shotgun (WGS) entry which is preliminary data.</text>
</comment>
<dbReference type="STRING" id="418985.A0A1V9WZ73"/>
<keyword evidence="2 8" id="KW-0349">Heme</keyword>
<dbReference type="GO" id="GO:0005506">
    <property type="term" value="F:iron ion binding"/>
    <property type="evidence" value="ECO:0007669"/>
    <property type="project" value="InterPro"/>
</dbReference>
<keyword evidence="6 9" id="KW-0503">Monooxygenase</keyword>
<evidence type="ECO:0000313" key="11">
    <source>
        <dbReference type="Proteomes" id="UP000192247"/>
    </source>
</evidence>
<dbReference type="AlphaFoldDB" id="A0A1V9WZ73"/>
<dbReference type="GO" id="GO:0008395">
    <property type="term" value="F:steroid hydroxylase activity"/>
    <property type="evidence" value="ECO:0007669"/>
    <property type="project" value="TreeGrafter"/>
</dbReference>
<dbReference type="InterPro" id="IPR050705">
    <property type="entry name" value="Cytochrome_P450_3A"/>
</dbReference>
<dbReference type="InterPro" id="IPR017972">
    <property type="entry name" value="Cyt_P450_CS"/>
</dbReference>
<accession>A0A1V9WZ73</accession>
<dbReference type="InterPro" id="IPR036396">
    <property type="entry name" value="Cyt_P450_sf"/>
</dbReference>
<evidence type="ECO:0000256" key="9">
    <source>
        <dbReference type="RuleBase" id="RU000461"/>
    </source>
</evidence>
<dbReference type="PANTHER" id="PTHR24302">
    <property type="entry name" value="CYTOCHROME P450 FAMILY 3"/>
    <property type="match status" value="1"/>
</dbReference>
<name>A0A1V9WZ73_9ACAR</name>
<dbReference type="PANTHER" id="PTHR24302:SF15">
    <property type="entry name" value="FATTY-ACID PEROXYGENASE"/>
    <property type="match status" value="1"/>
</dbReference>
<sequence length="542" mass="61145">MWLALASTVIAVYLYIQYRRRCNHFRHFEKLGVKGPPPSIWFGNLYELNRLGYHKAVEKWHEQYGPIIGYFIGRAPVLSISDVNLLKLIEIKDFIDFADRPDWLTGRGTFHDDALTTLKGQRWKTVRSTLTPSFTSSKLKALTAEMSLIVDEFIENVTNHNGAKVEIYPYLQALTIDVICKTALGVDYAIQQNPRGHPLLLQVKAMFEAQPGIIHLCLSAFEILQPLGALIFRLAASRRSTEQGGGPSPFEAIRLECKRIVASRRADTKNAHVDLLQLMLDAQVVNETELGKLTVAENDDVAAEAKTSESIQETGKNRCPITGTGKNLSESEVCDNALVVLLAGYETTSSSLAFITRMLLRFPDVQDELRRELLEATDGGTVFDFERLQKCHYMEAVIQETLRMYPPIHGFTIRDASVDKTYPAFGLRIPKGQSVAASMHTIHYRSDYFPDPHIFRPERFLPKNRSSLVPNAWQPFGAGPRNCIGMRFAQMEIKLTLAKLLTRCRLISTTEPLEDPHIKTISTIVIQRIAEPIICQIELLHP</sequence>
<dbReference type="FunCoup" id="A0A1V9WZ73">
    <property type="interactions" value="281"/>
</dbReference>
<gene>
    <name evidence="10" type="ORF">BIW11_14091</name>
</gene>
<evidence type="ECO:0000256" key="5">
    <source>
        <dbReference type="ARBA" id="ARBA00023004"/>
    </source>
</evidence>
<dbReference type="EMBL" id="MNPL01032061">
    <property type="protein sequence ID" value="OQR66534.1"/>
    <property type="molecule type" value="Genomic_DNA"/>
</dbReference>
<feature type="binding site" description="axial binding residue" evidence="8">
    <location>
        <position position="483"/>
    </location>
    <ligand>
        <name>heme</name>
        <dbReference type="ChEBI" id="CHEBI:30413"/>
    </ligand>
    <ligandPart>
        <name>Fe</name>
        <dbReference type="ChEBI" id="CHEBI:18248"/>
    </ligandPart>
</feature>
<dbReference type="PRINTS" id="PR00463">
    <property type="entry name" value="EP450I"/>
</dbReference>
<evidence type="ECO:0000256" key="8">
    <source>
        <dbReference type="PIRSR" id="PIRSR602401-1"/>
    </source>
</evidence>
<evidence type="ECO:0000313" key="10">
    <source>
        <dbReference type="EMBL" id="OQR66534.1"/>
    </source>
</evidence>
<dbReference type="InParanoid" id="A0A1V9WZ73"/>
<comment type="function">
    <text evidence="7">Cytochromes P450 are a group of heme-thiolate monooxygenases. They oxidize a variety of structurally unrelated compounds, including steroids, fatty acids, and xenobiotics.</text>
</comment>
<dbReference type="PROSITE" id="PS00086">
    <property type="entry name" value="CYTOCHROME_P450"/>
    <property type="match status" value="1"/>
</dbReference>
<keyword evidence="4 9" id="KW-0560">Oxidoreductase</keyword>
<dbReference type="InterPro" id="IPR002401">
    <property type="entry name" value="Cyt_P450_E_grp-I"/>
</dbReference>
<dbReference type="Gene3D" id="1.10.630.10">
    <property type="entry name" value="Cytochrome P450"/>
    <property type="match status" value="1"/>
</dbReference>
<dbReference type="OrthoDB" id="8251073at2759"/>
<protein>
    <submittedName>
        <fullName evidence="10">Cytochrome P450 3A4-like</fullName>
    </submittedName>
</protein>
<keyword evidence="11" id="KW-1185">Reference proteome</keyword>
<dbReference type="Pfam" id="PF00067">
    <property type="entry name" value="p450"/>
    <property type="match status" value="2"/>
</dbReference>
<dbReference type="GO" id="GO:0016705">
    <property type="term" value="F:oxidoreductase activity, acting on paired donors, with incorporation or reduction of molecular oxygen"/>
    <property type="evidence" value="ECO:0007669"/>
    <property type="project" value="InterPro"/>
</dbReference>
<comment type="cofactor">
    <cofactor evidence="8">
        <name>heme</name>
        <dbReference type="ChEBI" id="CHEBI:30413"/>
    </cofactor>
</comment>